<proteinExistence type="predicted"/>
<keyword evidence="2" id="KW-1185">Reference proteome</keyword>
<dbReference type="EMBL" id="BPLR01001250">
    <property type="protein sequence ID" value="GIZ01079.1"/>
    <property type="molecule type" value="Genomic_DNA"/>
</dbReference>
<protein>
    <submittedName>
        <fullName evidence="1">Uncharacterized protein</fullName>
    </submittedName>
</protein>
<evidence type="ECO:0000313" key="2">
    <source>
        <dbReference type="Proteomes" id="UP001054945"/>
    </source>
</evidence>
<sequence length="72" mass="8208">MAFYLFIQPKKGREKEAEVKYIVPSCIGRKKEAGTEIGRRLTDKDKARAASSDLSEVVYRFGNISSRTEDHE</sequence>
<gene>
    <name evidence="1" type="ORF">CEXT_717321</name>
</gene>
<comment type="caution">
    <text evidence="1">The sequence shown here is derived from an EMBL/GenBank/DDBJ whole genome shotgun (WGS) entry which is preliminary data.</text>
</comment>
<dbReference type="AlphaFoldDB" id="A0AAV4Y3I4"/>
<accession>A0AAV4Y3I4</accession>
<reference evidence="1 2" key="1">
    <citation type="submission" date="2021-06" db="EMBL/GenBank/DDBJ databases">
        <title>Caerostris extrusa draft genome.</title>
        <authorList>
            <person name="Kono N."/>
            <person name="Arakawa K."/>
        </authorList>
    </citation>
    <scope>NUCLEOTIDE SEQUENCE [LARGE SCALE GENOMIC DNA]</scope>
</reference>
<evidence type="ECO:0000313" key="1">
    <source>
        <dbReference type="EMBL" id="GIZ01079.1"/>
    </source>
</evidence>
<organism evidence="1 2">
    <name type="scientific">Caerostris extrusa</name>
    <name type="common">Bark spider</name>
    <name type="synonym">Caerostris bankana</name>
    <dbReference type="NCBI Taxonomy" id="172846"/>
    <lineage>
        <taxon>Eukaryota</taxon>
        <taxon>Metazoa</taxon>
        <taxon>Ecdysozoa</taxon>
        <taxon>Arthropoda</taxon>
        <taxon>Chelicerata</taxon>
        <taxon>Arachnida</taxon>
        <taxon>Araneae</taxon>
        <taxon>Araneomorphae</taxon>
        <taxon>Entelegynae</taxon>
        <taxon>Araneoidea</taxon>
        <taxon>Araneidae</taxon>
        <taxon>Caerostris</taxon>
    </lineage>
</organism>
<dbReference type="Proteomes" id="UP001054945">
    <property type="component" value="Unassembled WGS sequence"/>
</dbReference>
<name>A0AAV4Y3I4_CAEEX</name>